<sequence>MRSKNHTRITIQEAKKIFNKFNCLDISPSIQTSERRLICQSLLVIVNSSDYQIPGIDADKVE</sequence>
<organism evidence="1 2">
    <name type="scientific">Richelia intracellularis HH01</name>
    <dbReference type="NCBI Taxonomy" id="1165094"/>
    <lineage>
        <taxon>Bacteria</taxon>
        <taxon>Bacillati</taxon>
        <taxon>Cyanobacteriota</taxon>
        <taxon>Cyanophyceae</taxon>
        <taxon>Nostocales</taxon>
        <taxon>Nostocaceae</taxon>
        <taxon>Richelia</taxon>
    </lineage>
</organism>
<gene>
    <name evidence="1" type="ORF">RINTHH_14530</name>
</gene>
<dbReference type="Proteomes" id="UP000053051">
    <property type="component" value="Unassembled WGS sequence"/>
</dbReference>
<dbReference type="Pfam" id="PF08854">
    <property type="entry name" value="DUF1824"/>
    <property type="match status" value="1"/>
</dbReference>
<dbReference type="STRING" id="1165094.RINTHH_14530"/>
<accession>M1X0P0</accession>
<protein>
    <submittedName>
        <fullName evidence="1">Uncharacterized protein</fullName>
    </submittedName>
</protein>
<reference evidence="1 2" key="1">
    <citation type="submission" date="2012-05" db="EMBL/GenBank/DDBJ databases">
        <authorList>
            <person name="Hilton J."/>
        </authorList>
    </citation>
    <scope>NUCLEOTIDE SEQUENCE [LARGE SCALE GENOMIC DNA]</scope>
    <source>
        <strain evidence="1 2">HH01</strain>
    </source>
</reference>
<evidence type="ECO:0000313" key="2">
    <source>
        <dbReference type="Proteomes" id="UP000053051"/>
    </source>
</evidence>
<name>M1X0P0_9NOST</name>
<evidence type="ECO:0000313" key="1">
    <source>
        <dbReference type="EMBL" id="CCH67608.1"/>
    </source>
</evidence>
<proteinExistence type="predicted"/>
<dbReference type="AlphaFoldDB" id="M1X0P0"/>
<dbReference type="SUPFAM" id="SSF160532">
    <property type="entry name" value="Ava3019-like"/>
    <property type="match status" value="1"/>
</dbReference>
<comment type="caution">
    <text evidence="1">The sequence shown here is derived from an EMBL/GenBank/DDBJ whole genome shotgun (WGS) entry which is preliminary data.</text>
</comment>
<keyword evidence="2" id="KW-1185">Reference proteome</keyword>
<reference evidence="2" key="2">
    <citation type="submission" date="2016-01" db="EMBL/GenBank/DDBJ databases">
        <title>Diatom-associated endosymboitic cyanobacterium lacks core nitrogen metabolism enzymes.</title>
        <authorList>
            <person name="Hilton J.A."/>
            <person name="Foster R.A."/>
            <person name="Tripp H.J."/>
            <person name="Carter B.J."/>
            <person name="Zehr J.P."/>
            <person name="Villareal T.A."/>
        </authorList>
    </citation>
    <scope>NUCLEOTIDE SEQUENCE [LARGE SCALE GENOMIC DNA]</scope>
    <source>
        <strain evidence="2">HH01</strain>
    </source>
</reference>
<dbReference type="InterPro" id="IPR014953">
    <property type="entry name" value="DUF1824"/>
</dbReference>
<dbReference type="Gene3D" id="3.30.360.10">
    <property type="entry name" value="Dihydrodipicolinate Reductase, domain 2"/>
    <property type="match status" value="1"/>
</dbReference>
<dbReference type="EMBL" id="CAIY01000049">
    <property type="protein sequence ID" value="CCH67608.1"/>
    <property type="molecule type" value="Genomic_DNA"/>
</dbReference>